<dbReference type="GO" id="GO:0017168">
    <property type="term" value="F:5-oxoprolinase (ATP-hydrolyzing) activity"/>
    <property type="evidence" value="ECO:0007669"/>
    <property type="project" value="TreeGrafter"/>
</dbReference>
<comment type="caution">
    <text evidence="2">The sequence shown here is derived from an EMBL/GenBank/DDBJ whole genome shotgun (WGS) entry which is preliminary data.</text>
</comment>
<dbReference type="PANTHER" id="PTHR11365">
    <property type="entry name" value="5-OXOPROLINASE RELATED"/>
    <property type="match status" value="1"/>
</dbReference>
<evidence type="ECO:0000313" key="3">
    <source>
        <dbReference type="Proteomes" id="UP000290849"/>
    </source>
</evidence>
<dbReference type="Proteomes" id="UP000290849">
    <property type="component" value="Unassembled WGS sequence"/>
</dbReference>
<protein>
    <submittedName>
        <fullName evidence="2">5-oxoprolinase</fullName>
    </submittedName>
</protein>
<dbReference type="PANTHER" id="PTHR11365:SF23">
    <property type="entry name" value="HYPOTHETICAL 5-OXOPROLINASE (EUROFUNG)-RELATED"/>
    <property type="match status" value="1"/>
</dbReference>
<dbReference type="InterPro" id="IPR045079">
    <property type="entry name" value="Oxoprolinase-like"/>
</dbReference>
<dbReference type="GO" id="GO:0005829">
    <property type="term" value="C:cytosol"/>
    <property type="evidence" value="ECO:0007669"/>
    <property type="project" value="TreeGrafter"/>
</dbReference>
<dbReference type="OrthoDB" id="9768323at2"/>
<dbReference type="AlphaFoldDB" id="A0A4Q1HS77"/>
<evidence type="ECO:0000313" key="2">
    <source>
        <dbReference type="EMBL" id="RXN93373.1"/>
    </source>
</evidence>
<accession>A0A4Q1HS77</accession>
<sequence>MNQTETVHDPIEMEVFNNRLQSITEDMNNTLVRSSFSTNIKERKDCSVALFDARGRLVVQGTQIPLHLGSLNGAVKTVLARYGQDGIREGDAYICNDPYLAAGSHLPDVNLVTPIFHDGSLAFFAANVGHHSDFGGVVAGSIAGNLRSVFAEGLRLPVIRIVREGVLDEDLLYLIANNTRDPEERMLDLKVQIATNARGAAAVRGLIGQMGLEKTLRAVDDVIVYTRNRLRMRIAALKQGTYAFENWLDDDGLGDGAPVPVRVSVTVERDRLVFDFTGTGAQARGAMNLPVNALNACVYYSVKSLLDPALAANEGLIEPLEIRLPPGSIVNPAPPAAVGARSLTAQKVAGAIFGAFRGVLPDERVMGAGNDVCPAIVFSGANRGRAGEFVYLESIGGGSGATADADGMDGIHVHMTNSSNLPVEALENEYPLRVDEYAYVQDSGGAGRRRGGMGLARQIRSLVDGIVFTARADSHTVGEASGALGAGPGGRARLELREPEGTVRALPSKPAAITLRAGQSIRMETSGGGGLGAPAQRSGADVADDLADQVISPEWAREHYPEQWREVAR</sequence>
<evidence type="ECO:0000259" key="1">
    <source>
        <dbReference type="Pfam" id="PF02538"/>
    </source>
</evidence>
<organism evidence="2 3">
    <name type="scientific">Achromobacter aloeverae</name>
    <dbReference type="NCBI Taxonomy" id="1750518"/>
    <lineage>
        <taxon>Bacteria</taxon>
        <taxon>Pseudomonadati</taxon>
        <taxon>Pseudomonadota</taxon>
        <taxon>Betaproteobacteria</taxon>
        <taxon>Burkholderiales</taxon>
        <taxon>Alcaligenaceae</taxon>
        <taxon>Achromobacter</taxon>
    </lineage>
</organism>
<name>A0A4Q1HS77_9BURK</name>
<dbReference type="EMBL" id="PYAL01000001">
    <property type="protein sequence ID" value="RXN93373.1"/>
    <property type="molecule type" value="Genomic_DNA"/>
</dbReference>
<proteinExistence type="predicted"/>
<dbReference type="Pfam" id="PF02538">
    <property type="entry name" value="Hydantoinase_B"/>
    <property type="match status" value="1"/>
</dbReference>
<keyword evidence="3" id="KW-1185">Reference proteome</keyword>
<reference evidence="2 3" key="1">
    <citation type="journal article" date="2017" name="Int. J. Syst. Evol. Microbiol.">
        <title>Achromobacter aloeverae sp. nov., isolated from the root of Aloe vera (L.) Burm.f.</title>
        <authorList>
            <person name="Kuncharoen N."/>
            <person name="Muramatsu Y."/>
            <person name="Shibata C."/>
            <person name="Kamakura Y."/>
            <person name="Nakagawa Y."/>
            <person name="Tanasupawat S."/>
        </authorList>
    </citation>
    <scope>NUCLEOTIDE SEQUENCE [LARGE SCALE GENOMIC DNA]</scope>
    <source>
        <strain evidence="2 3">AVA-1</strain>
    </source>
</reference>
<feature type="domain" description="Hydantoinase B/oxoprolinase" evidence="1">
    <location>
        <begin position="9"/>
        <end position="534"/>
    </location>
</feature>
<gene>
    <name evidence="2" type="ORF">C7R54_06685</name>
</gene>
<dbReference type="RefSeq" id="WP_129149329.1">
    <property type="nucleotide sequence ID" value="NZ_JBHSDO010000006.1"/>
</dbReference>
<dbReference type="InterPro" id="IPR003692">
    <property type="entry name" value="Hydantoinase_B"/>
</dbReference>
<dbReference type="GO" id="GO:0006749">
    <property type="term" value="P:glutathione metabolic process"/>
    <property type="evidence" value="ECO:0007669"/>
    <property type="project" value="TreeGrafter"/>
</dbReference>